<reference evidence="3 4" key="1">
    <citation type="submission" date="2019-09" db="EMBL/GenBank/DDBJ databases">
        <title>YIM 48816 draft genome.</title>
        <authorList>
            <person name="Jiang L."/>
        </authorList>
    </citation>
    <scope>NUCLEOTIDE SEQUENCE [LARGE SCALE GENOMIC DNA]</scope>
    <source>
        <strain evidence="3 4">YIM 48816</strain>
    </source>
</reference>
<dbReference type="EMBL" id="VZZK01000085">
    <property type="protein sequence ID" value="KAB1068591.1"/>
    <property type="molecule type" value="Genomic_DNA"/>
</dbReference>
<dbReference type="Proteomes" id="UP000474159">
    <property type="component" value="Unassembled WGS sequence"/>
</dbReference>
<dbReference type="InterPro" id="IPR035965">
    <property type="entry name" value="PAS-like_dom_sf"/>
</dbReference>
<dbReference type="Gene3D" id="3.30.450.20">
    <property type="entry name" value="PAS domain"/>
    <property type="match status" value="1"/>
</dbReference>
<evidence type="ECO:0000256" key="1">
    <source>
        <dbReference type="SAM" id="Coils"/>
    </source>
</evidence>
<dbReference type="InterPro" id="IPR013656">
    <property type="entry name" value="PAS_4"/>
</dbReference>
<accession>A0A6L3SR74</accession>
<keyword evidence="1" id="KW-0175">Coiled coil</keyword>
<evidence type="ECO:0000313" key="3">
    <source>
        <dbReference type="EMBL" id="KAB1068591.1"/>
    </source>
</evidence>
<feature type="coiled-coil region" evidence="1">
    <location>
        <begin position="173"/>
        <end position="200"/>
    </location>
</feature>
<feature type="domain" description="PAS fold-4" evidence="2">
    <location>
        <begin position="72"/>
        <end position="180"/>
    </location>
</feature>
<keyword evidence="4" id="KW-1185">Reference proteome</keyword>
<proteinExistence type="predicted"/>
<name>A0A6L3SR74_9HYPH</name>
<evidence type="ECO:0000313" key="4">
    <source>
        <dbReference type="Proteomes" id="UP000474159"/>
    </source>
</evidence>
<feature type="non-terminal residue" evidence="3">
    <location>
        <position position="230"/>
    </location>
</feature>
<dbReference type="AlphaFoldDB" id="A0A6L3SR74"/>
<sequence length="230" mass="25711">MRVGPSISPCPLCSRRAAGAWPKSMIAETSAFTGGGTMGVLMRAYDWSRTSLGPQEHWSQSLLALVRVMLNSRQPMFICWGVDRTLVYNDTYAPMLGERHPAALGRPFFETWPEVQDEVGALMDRVFAGDPVHMDDLQLTLHRSGYPEETHFAFSYTPVPGDDGVIVGLFCACTETTNRVTAERRQVAEAQRERDRLFEMSRDLFGVATFDGYLTSINPAWSRQLGRPDA</sequence>
<dbReference type="OrthoDB" id="9813940at2"/>
<comment type="caution">
    <text evidence="3">The sequence shown here is derived from an EMBL/GenBank/DDBJ whole genome shotgun (WGS) entry which is preliminary data.</text>
</comment>
<dbReference type="SUPFAM" id="SSF55785">
    <property type="entry name" value="PYP-like sensor domain (PAS domain)"/>
    <property type="match status" value="1"/>
</dbReference>
<dbReference type="Pfam" id="PF08448">
    <property type="entry name" value="PAS_4"/>
    <property type="match status" value="1"/>
</dbReference>
<gene>
    <name evidence="3" type="ORF">F6X53_31505</name>
</gene>
<protein>
    <submittedName>
        <fullName evidence="3">PAS domain-containing protein</fullName>
    </submittedName>
</protein>
<evidence type="ECO:0000259" key="2">
    <source>
        <dbReference type="Pfam" id="PF08448"/>
    </source>
</evidence>
<organism evidence="3 4">
    <name type="scientific">Methylobacterium soli</name>
    <dbReference type="NCBI Taxonomy" id="553447"/>
    <lineage>
        <taxon>Bacteria</taxon>
        <taxon>Pseudomonadati</taxon>
        <taxon>Pseudomonadota</taxon>
        <taxon>Alphaproteobacteria</taxon>
        <taxon>Hyphomicrobiales</taxon>
        <taxon>Methylobacteriaceae</taxon>
        <taxon>Methylobacterium</taxon>
    </lineage>
</organism>